<dbReference type="SUPFAM" id="SSF55008">
    <property type="entry name" value="HMA, heavy metal-associated domain"/>
    <property type="match status" value="1"/>
</dbReference>
<dbReference type="SUPFAM" id="SSF49503">
    <property type="entry name" value="Cupredoxins"/>
    <property type="match status" value="1"/>
</dbReference>
<keyword evidence="1" id="KW-0472">Membrane</keyword>
<protein>
    <recommendedName>
        <fullName evidence="2">HMA domain-containing protein</fullName>
    </recommendedName>
</protein>
<dbReference type="EMBL" id="PFEU01000016">
    <property type="protein sequence ID" value="PJE76668.1"/>
    <property type="molecule type" value="Genomic_DNA"/>
</dbReference>
<dbReference type="Pfam" id="PF13473">
    <property type="entry name" value="Cupredoxin_1"/>
    <property type="match status" value="1"/>
</dbReference>
<dbReference type="InterPro" id="IPR008972">
    <property type="entry name" value="Cupredoxin"/>
</dbReference>
<dbReference type="InterPro" id="IPR006121">
    <property type="entry name" value="HMA_dom"/>
</dbReference>
<keyword evidence="1" id="KW-1133">Transmembrane helix</keyword>
<dbReference type="PROSITE" id="PS50846">
    <property type="entry name" value="HMA_2"/>
    <property type="match status" value="1"/>
</dbReference>
<dbReference type="Proteomes" id="UP000231436">
    <property type="component" value="Unassembled WGS sequence"/>
</dbReference>
<evidence type="ECO:0000313" key="3">
    <source>
        <dbReference type="EMBL" id="PJE76668.1"/>
    </source>
</evidence>
<proteinExistence type="predicted"/>
<name>A0A2M8LGV0_9BACT</name>
<sequence length="449" mass="47366">MSEKVKFCVTGTTCASCEVLLERELKNVKGVLQVEASHAQQCVEIDVAHGASISIDDLAQAVAGHPYTFSPWKESASHAWDLPRIGAVLLLVWVVWYVLNSFGFLTITPTVSGSGGLMAIFTIGVIASLSSCTAILAGLILAISANHAKRNTSESTHDRLRPHILFNIGRVIGFGLFGALIGLVGSLLVLTPGLNAIFVLLVALLMLGIGANLLHLVPKGAFSIRPPKWVSHKIHALQDSPHPAMPFILGALSFFLPCGFTQSVQLYALSTGEPLTSAVIMMVFALGTVPALFGVGAATSLTKGNTLKYLTQGAGVLVLVIGFSQLGNGLTLLGVGSISAPTQEQLAMAEGALVLVDGKQVIQMEVASAGFYSPEVLQVVAGIPVEWEIYGPEFMGCFDTLISRGLGISTRLKPGMNTIEFTPTKPGNYTFSCSMGMSRGTMVVVPNEN</sequence>
<dbReference type="Pfam" id="PF13386">
    <property type="entry name" value="DsbD_2"/>
    <property type="match status" value="1"/>
</dbReference>
<keyword evidence="1" id="KW-0812">Transmembrane</keyword>
<dbReference type="PANTHER" id="PTHR42208">
    <property type="entry name" value="HEAVY METAL TRANSPORTER-RELATED"/>
    <property type="match status" value="1"/>
</dbReference>
<feature type="transmembrane region" description="Helical" evidence="1">
    <location>
        <begin position="164"/>
        <end position="190"/>
    </location>
</feature>
<feature type="domain" description="HMA" evidence="2">
    <location>
        <begin position="3"/>
        <end position="70"/>
    </location>
</feature>
<evidence type="ECO:0000256" key="1">
    <source>
        <dbReference type="SAM" id="Phobius"/>
    </source>
</evidence>
<reference evidence="4" key="1">
    <citation type="submission" date="2017-09" db="EMBL/GenBank/DDBJ databases">
        <title>Depth-based differentiation of microbial function through sediment-hosted aquifers and enrichment of novel symbionts in the deep terrestrial subsurface.</title>
        <authorList>
            <person name="Probst A.J."/>
            <person name="Ladd B."/>
            <person name="Jarett J.K."/>
            <person name="Geller-Mcgrath D.E."/>
            <person name="Sieber C.M.K."/>
            <person name="Emerson J.B."/>
            <person name="Anantharaman K."/>
            <person name="Thomas B.C."/>
            <person name="Malmstrom R."/>
            <person name="Stieglmeier M."/>
            <person name="Klingl A."/>
            <person name="Woyke T."/>
            <person name="Ryan C.M."/>
            <person name="Banfield J.F."/>
        </authorList>
    </citation>
    <scope>NUCLEOTIDE SEQUENCE [LARGE SCALE GENOMIC DNA]</scope>
</reference>
<dbReference type="CDD" id="cd00371">
    <property type="entry name" value="HMA"/>
    <property type="match status" value="1"/>
</dbReference>
<evidence type="ECO:0000259" key="2">
    <source>
        <dbReference type="PROSITE" id="PS50846"/>
    </source>
</evidence>
<dbReference type="GO" id="GO:0046872">
    <property type="term" value="F:metal ion binding"/>
    <property type="evidence" value="ECO:0007669"/>
    <property type="project" value="InterPro"/>
</dbReference>
<evidence type="ECO:0000313" key="4">
    <source>
        <dbReference type="Proteomes" id="UP000231436"/>
    </source>
</evidence>
<feature type="transmembrane region" description="Helical" evidence="1">
    <location>
        <begin position="247"/>
        <end position="269"/>
    </location>
</feature>
<dbReference type="Gene3D" id="3.30.70.100">
    <property type="match status" value="1"/>
</dbReference>
<feature type="transmembrane region" description="Helical" evidence="1">
    <location>
        <begin position="275"/>
        <end position="301"/>
    </location>
</feature>
<dbReference type="InterPro" id="IPR039447">
    <property type="entry name" value="UreH-like_TM_dom"/>
</dbReference>
<gene>
    <name evidence="3" type="ORF">COV05_03245</name>
</gene>
<organism evidence="3 4">
    <name type="scientific">Candidatus Uhrbacteria bacterium CG10_big_fil_rev_8_21_14_0_10_48_16</name>
    <dbReference type="NCBI Taxonomy" id="1975038"/>
    <lineage>
        <taxon>Bacteria</taxon>
        <taxon>Candidatus Uhriibacteriota</taxon>
    </lineage>
</organism>
<accession>A0A2M8LGV0</accession>
<dbReference type="PANTHER" id="PTHR42208:SF1">
    <property type="entry name" value="HEAVY METAL TRANSPORTER"/>
    <property type="match status" value="1"/>
</dbReference>
<dbReference type="AlphaFoldDB" id="A0A2M8LGV0"/>
<comment type="caution">
    <text evidence="3">The sequence shown here is derived from an EMBL/GenBank/DDBJ whole genome shotgun (WGS) entry which is preliminary data.</text>
</comment>
<feature type="transmembrane region" description="Helical" evidence="1">
    <location>
        <begin position="313"/>
        <end position="335"/>
    </location>
</feature>
<dbReference type="InterPro" id="IPR028096">
    <property type="entry name" value="EfeO_Cupredoxin"/>
</dbReference>
<feature type="transmembrane region" description="Helical" evidence="1">
    <location>
        <begin position="119"/>
        <end position="143"/>
    </location>
</feature>
<dbReference type="Gene3D" id="2.60.40.420">
    <property type="entry name" value="Cupredoxins - blue copper proteins"/>
    <property type="match status" value="1"/>
</dbReference>
<feature type="transmembrane region" description="Helical" evidence="1">
    <location>
        <begin position="196"/>
        <end position="217"/>
    </location>
</feature>
<dbReference type="InterPro" id="IPR036163">
    <property type="entry name" value="HMA_dom_sf"/>
</dbReference>